<proteinExistence type="predicted"/>
<feature type="transmembrane region" description="Helical" evidence="1">
    <location>
        <begin position="329"/>
        <end position="347"/>
    </location>
</feature>
<name>A0A4R0GT58_9ENTR</name>
<keyword evidence="1" id="KW-0812">Transmembrane</keyword>
<dbReference type="Pfam" id="PF05145">
    <property type="entry name" value="AbrB"/>
    <property type="match status" value="1"/>
</dbReference>
<dbReference type="EMBL" id="SJOP01000021">
    <property type="protein sequence ID" value="TCC00861.1"/>
    <property type="molecule type" value="Genomic_DNA"/>
</dbReference>
<sequence length="356" mass="38036">MAINTPWFRNWLQLIALSLLFVAVMELIHLPAALLLGPMFSGIILAIFNRPVTVSKKYFAAAQAVVGAMIAHAIPPSVFGRIAADWPLFISCIFSVIFASAILGWIMAKLQVFPGSTAIWGSSPGAAAAMTIMAESFGADVRLVAFMQYLRVMIVALVAVLVTRMWMGTENADHVVATFTLFGPVRWLPFAGTLLVIAAGYLIARCVKIPSGPMLITLALGIIVEDTGLLSLELPPWLLALSYAMIGWSIGLRFTREIVCYAARALPRVLLSVLTLVAVCCGFAWLLVQFAGIDPLTAYLATSPGGADTVAIIASSSQVDISFVMAMQTGRFILVLITGPAISRFVAKRLGAQSSG</sequence>
<dbReference type="GO" id="GO:0016020">
    <property type="term" value="C:membrane"/>
    <property type="evidence" value="ECO:0007669"/>
    <property type="project" value="InterPro"/>
</dbReference>
<dbReference type="InterPro" id="IPR007820">
    <property type="entry name" value="AbrB_fam"/>
</dbReference>
<feature type="transmembrane region" description="Helical" evidence="1">
    <location>
        <begin position="149"/>
        <end position="167"/>
    </location>
</feature>
<dbReference type="Proteomes" id="UP000291793">
    <property type="component" value="Unassembled WGS sequence"/>
</dbReference>
<dbReference type="NCBIfam" id="TIGR03082">
    <property type="entry name" value="Gneg_AbrB_dup"/>
    <property type="match status" value="2"/>
</dbReference>
<dbReference type="PANTHER" id="PTHR38457:SF1">
    <property type="entry name" value="REGULATOR ABRB-RELATED"/>
    <property type="match status" value="1"/>
</dbReference>
<reference evidence="2 3" key="1">
    <citation type="submission" date="2019-02" db="EMBL/GenBank/DDBJ databases">
        <title>The draft genome of Kosakonia quasisacchari strain WCHKQ120001.</title>
        <authorList>
            <person name="Wang C."/>
            <person name="Feng Y."/>
            <person name="Zong Z."/>
        </authorList>
    </citation>
    <scope>NUCLEOTIDE SEQUENCE [LARGE SCALE GENOMIC DNA]</scope>
    <source>
        <strain evidence="2 3">WCHKQ120001</strain>
    </source>
</reference>
<dbReference type="AlphaFoldDB" id="A0A4R0GT58"/>
<keyword evidence="3" id="KW-1185">Reference proteome</keyword>
<dbReference type="GO" id="GO:0010468">
    <property type="term" value="P:regulation of gene expression"/>
    <property type="evidence" value="ECO:0007669"/>
    <property type="project" value="InterPro"/>
</dbReference>
<keyword evidence="1" id="KW-1133">Transmembrane helix</keyword>
<organism evidence="2 3">
    <name type="scientific">Kosakonia quasisacchari</name>
    <dbReference type="NCBI Taxonomy" id="2529380"/>
    <lineage>
        <taxon>Bacteria</taxon>
        <taxon>Pseudomonadati</taxon>
        <taxon>Pseudomonadota</taxon>
        <taxon>Gammaproteobacteria</taxon>
        <taxon>Enterobacterales</taxon>
        <taxon>Enterobacteriaceae</taxon>
        <taxon>Kosakonia</taxon>
    </lineage>
</organism>
<feature type="transmembrane region" description="Helical" evidence="1">
    <location>
        <begin position="86"/>
        <end position="106"/>
    </location>
</feature>
<keyword evidence="1" id="KW-0472">Membrane</keyword>
<feature type="transmembrane region" description="Helical" evidence="1">
    <location>
        <begin position="266"/>
        <end position="288"/>
    </location>
</feature>
<dbReference type="PANTHER" id="PTHR38457">
    <property type="entry name" value="REGULATOR ABRB-RELATED"/>
    <property type="match status" value="1"/>
</dbReference>
<dbReference type="InterPro" id="IPR017516">
    <property type="entry name" value="AbrB_dup"/>
</dbReference>
<feature type="transmembrane region" description="Helical" evidence="1">
    <location>
        <begin position="58"/>
        <end position="74"/>
    </location>
</feature>
<evidence type="ECO:0000313" key="3">
    <source>
        <dbReference type="Proteomes" id="UP000291793"/>
    </source>
</evidence>
<accession>A0A4R0GT58</accession>
<evidence type="ECO:0000256" key="1">
    <source>
        <dbReference type="SAM" id="Phobius"/>
    </source>
</evidence>
<dbReference type="OrthoDB" id="9809910at2"/>
<feature type="transmembrane region" description="Helical" evidence="1">
    <location>
        <begin position="187"/>
        <end position="207"/>
    </location>
</feature>
<dbReference type="RefSeq" id="WP_131412466.1">
    <property type="nucleotide sequence ID" value="NZ_SJOP01000021.1"/>
</dbReference>
<dbReference type="PIRSF" id="PIRSF038991">
    <property type="entry name" value="Protein_AbrB"/>
    <property type="match status" value="1"/>
</dbReference>
<feature type="transmembrane region" description="Helical" evidence="1">
    <location>
        <begin position="237"/>
        <end position="254"/>
    </location>
</feature>
<comment type="caution">
    <text evidence="2">The sequence shown here is derived from an EMBL/GenBank/DDBJ whole genome shotgun (WGS) entry which is preliminary data.</text>
</comment>
<protein>
    <submittedName>
        <fullName evidence="2">AbrB family transcriptional regulator</fullName>
    </submittedName>
</protein>
<evidence type="ECO:0000313" key="2">
    <source>
        <dbReference type="EMBL" id="TCC00861.1"/>
    </source>
</evidence>
<feature type="transmembrane region" description="Helical" evidence="1">
    <location>
        <begin position="118"/>
        <end position="137"/>
    </location>
</feature>
<gene>
    <name evidence="2" type="ORF">E0L21_19705</name>
</gene>